<gene>
    <name evidence="1" type="ORF">AAL_08246</name>
</gene>
<comment type="caution">
    <text evidence="1">The sequence shown here is derived from an EMBL/GenBank/DDBJ whole genome shotgun (WGS) entry which is preliminary data.</text>
</comment>
<sequence length="433" mass="48554">MPAAGERRRCERLRIECHGAGQKRFQFRYAVTANSSPGPFKRDTWSPNHELLRLSPPPTTDVLRTVSSLASILRIEEPGRSILSFGSFFREIPRRMEQSPVLAAAAKALTHSASTYYAKAPTTPAVEHYGRALETLRVDVACASEKTQFVNIICAIGILCLASNLMEFHRVDYEVHVRGLLSLLNRMPDTKLTTCFEKEGVAVAWSLVIGECIMDPSIEIDPGLGERHRRRHGSIPTGPAALTTESNTLRWENLMLLPRHLQDPVLYYPELAATYKEMLLEGPRLVSTAKQHSQAATTSAKREVSFRCILAETGCVELLSMSLVLNKTLQILDSSNSALTTQCTMLILEVIGAIYRLDRFKPLGTARLPNAMCLAWVTAPTPELKAIMRTILDDHILDFRGVTWEELAARYERRFRGIRARVNSSRQDLRLLE</sequence>
<dbReference type="Proteomes" id="UP000078544">
    <property type="component" value="Unassembled WGS sequence"/>
</dbReference>
<reference evidence="1 2" key="1">
    <citation type="journal article" date="2016" name="Genome Biol. Evol.">
        <title>Divergent and convergent evolution of fungal pathogenicity.</title>
        <authorList>
            <person name="Shang Y."/>
            <person name="Xiao G."/>
            <person name="Zheng P."/>
            <person name="Cen K."/>
            <person name="Zhan S."/>
            <person name="Wang C."/>
        </authorList>
    </citation>
    <scope>NUCLEOTIDE SEQUENCE [LARGE SCALE GENOMIC DNA]</scope>
    <source>
        <strain evidence="1 2">RCEF 2490</strain>
    </source>
</reference>
<proteinExistence type="predicted"/>
<evidence type="ECO:0000313" key="2">
    <source>
        <dbReference type="Proteomes" id="UP000078544"/>
    </source>
</evidence>
<evidence type="ECO:0008006" key="3">
    <source>
        <dbReference type="Google" id="ProtNLM"/>
    </source>
</evidence>
<keyword evidence="2" id="KW-1185">Reference proteome</keyword>
<protein>
    <recommendedName>
        <fullName evidence="3">C6 transcription factor</fullName>
    </recommendedName>
</protein>
<organism evidence="1 2">
    <name type="scientific">Moelleriella libera RCEF 2490</name>
    <dbReference type="NCBI Taxonomy" id="1081109"/>
    <lineage>
        <taxon>Eukaryota</taxon>
        <taxon>Fungi</taxon>
        <taxon>Dikarya</taxon>
        <taxon>Ascomycota</taxon>
        <taxon>Pezizomycotina</taxon>
        <taxon>Sordariomycetes</taxon>
        <taxon>Hypocreomycetidae</taxon>
        <taxon>Hypocreales</taxon>
        <taxon>Clavicipitaceae</taxon>
        <taxon>Moelleriella</taxon>
    </lineage>
</organism>
<accession>A0A167VRR9</accession>
<dbReference type="EMBL" id="AZGY01000033">
    <property type="protein sequence ID" value="KZZ87915.1"/>
    <property type="molecule type" value="Genomic_DNA"/>
</dbReference>
<dbReference type="AlphaFoldDB" id="A0A167VRR9"/>
<dbReference type="STRING" id="1081109.A0A167VRR9"/>
<name>A0A167VRR9_9HYPO</name>
<evidence type="ECO:0000313" key="1">
    <source>
        <dbReference type="EMBL" id="KZZ87915.1"/>
    </source>
</evidence>
<dbReference type="OrthoDB" id="4314040at2759"/>